<comment type="caution">
    <text evidence="4">The sequence shown here is derived from an EMBL/GenBank/DDBJ whole genome shotgun (WGS) entry which is preliminary data.</text>
</comment>
<dbReference type="RefSeq" id="WP_185318057.1">
    <property type="nucleotide sequence ID" value="NZ_JAARPH010000004.1"/>
</dbReference>
<gene>
    <name evidence="3" type="ORF">HB839_11115</name>
    <name evidence="4" type="ORF">HCB47_12385</name>
</gene>
<dbReference type="Proteomes" id="UP000518829">
    <property type="component" value="Unassembled WGS sequence"/>
</dbReference>
<keyword evidence="2" id="KW-0472">Membrane</keyword>
<evidence type="ECO:0000256" key="2">
    <source>
        <dbReference type="SAM" id="Phobius"/>
    </source>
</evidence>
<dbReference type="AlphaFoldDB" id="A0A7X0ZJM7"/>
<accession>A0A7X0ZJM7</accession>
<evidence type="ECO:0000313" key="4">
    <source>
        <dbReference type="EMBL" id="MBC2288413.1"/>
    </source>
</evidence>
<dbReference type="EMBL" id="JAARZO010000004">
    <property type="protein sequence ID" value="MBC2288413.1"/>
    <property type="molecule type" value="Genomic_DNA"/>
</dbReference>
<evidence type="ECO:0000313" key="3">
    <source>
        <dbReference type="EMBL" id="MBC1376077.1"/>
    </source>
</evidence>
<feature type="transmembrane region" description="Helical" evidence="2">
    <location>
        <begin position="72"/>
        <end position="90"/>
    </location>
</feature>
<proteinExistence type="predicted"/>
<protein>
    <submittedName>
        <fullName evidence="4">LPXTG cell wall anchor domain-containing protein</fullName>
    </submittedName>
</protein>
<organism evidence="4 6">
    <name type="scientific">Listeria farberi</name>
    <dbReference type="NCBI Taxonomy" id="2713500"/>
    <lineage>
        <taxon>Bacteria</taxon>
        <taxon>Bacillati</taxon>
        <taxon>Bacillota</taxon>
        <taxon>Bacilli</taxon>
        <taxon>Bacillales</taxon>
        <taxon>Listeriaceae</taxon>
        <taxon>Listeria</taxon>
    </lineage>
</organism>
<dbReference type="Proteomes" id="UP000558070">
    <property type="component" value="Unassembled WGS sequence"/>
</dbReference>
<name>A0A7X0ZJM7_9LIST</name>
<feature type="region of interest" description="Disordered" evidence="1">
    <location>
        <begin position="40"/>
        <end position="60"/>
    </location>
</feature>
<dbReference type="NCBIfam" id="TIGR01167">
    <property type="entry name" value="LPXTG_anchor"/>
    <property type="match status" value="1"/>
</dbReference>
<keyword evidence="2" id="KW-1133">Transmembrane helix</keyword>
<keyword evidence="2" id="KW-0812">Transmembrane</keyword>
<evidence type="ECO:0000256" key="1">
    <source>
        <dbReference type="SAM" id="MobiDB-lite"/>
    </source>
</evidence>
<reference evidence="5 6" key="1">
    <citation type="submission" date="2020-03" db="EMBL/GenBank/DDBJ databases">
        <title>Soil Listeria distribution.</title>
        <authorList>
            <person name="Liao J."/>
            <person name="Wiedmann M."/>
        </authorList>
    </citation>
    <scope>NUCLEOTIDE SEQUENCE [LARGE SCALE GENOMIC DNA]</scope>
    <source>
        <strain evidence="4 6">FSL L7-0072</strain>
        <strain evidence="3 5">FSL L7-1699</strain>
    </source>
</reference>
<sequence length="97" mass="10587">MKKIGFIIICSLFLSITPFYVEVKAMDKATSKAGVVIKKDPHKGKSGTDDKTGTFPTKIPQRLPKTGGSSDFTLVFLGIGLILFIGKKHFKGVRKES</sequence>
<keyword evidence="5" id="KW-1185">Reference proteome</keyword>
<evidence type="ECO:0000313" key="5">
    <source>
        <dbReference type="Proteomes" id="UP000518829"/>
    </source>
</evidence>
<dbReference type="EMBL" id="JAARPH010000004">
    <property type="protein sequence ID" value="MBC1376077.1"/>
    <property type="molecule type" value="Genomic_DNA"/>
</dbReference>
<evidence type="ECO:0000313" key="6">
    <source>
        <dbReference type="Proteomes" id="UP000558070"/>
    </source>
</evidence>